<proteinExistence type="predicted"/>
<feature type="compositionally biased region" description="Basic residues" evidence="1">
    <location>
        <begin position="237"/>
        <end position="249"/>
    </location>
</feature>
<dbReference type="InterPro" id="IPR053044">
    <property type="entry name" value="Metallo-hydrolase/TatD-type"/>
</dbReference>
<feature type="compositionally biased region" description="Polar residues" evidence="1">
    <location>
        <begin position="250"/>
        <end position="262"/>
    </location>
</feature>
<dbReference type="PANTHER" id="PTHR47345:SF1">
    <property type="entry name" value="CUT9-INTERACTING PROTEIN SCN1"/>
    <property type="match status" value="1"/>
</dbReference>
<keyword evidence="3" id="KW-1185">Reference proteome</keyword>
<dbReference type="Proteomes" id="UP000286134">
    <property type="component" value="Unassembled WGS sequence"/>
</dbReference>
<comment type="caution">
    <text evidence="2">The sequence shown here is derived from an EMBL/GenBank/DDBJ whole genome shotgun (WGS) entry which is preliminary data.</text>
</comment>
<protein>
    <submittedName>
        <fullName evidence="2">Cut9-interacting protein scn1</fullName>
    </submittedName>
</protein>
<name>A0A420HW16_9PEZI</name>
<dbReference type="GO" id="GO:0016788">
    <property type="term" value="F:hydrolase activity, acting on ester bonds"/>
    <property type="evidence" value="ECO:0007669"/>
    <property type="project" value="InterPro"/>
</dbReference>
<dbReference type="SUPFAM" id="SSF51556">
    <property type="entry name" value="Metallo-dependent hydrolases"/>
    <property type="match status" value="1"/>
</dbReference>
<dbReference type="PANTHER" id="PTHR47345">
    <property type="entry name" value="CUT9-INTERACTING PROTEIN SCN1"/>
    <property type="match status" value="1"/>
</dbReference>
<feature type="region of interest" description="Disordered" evidence="1">
    <location>
        <begin position="237"/>
        <end position="262"/>
    </location>
</feature>
<dbReference type="AlphaFoldDB" id="A0A420HW16"/>
<dbReference type="Gene3D" id="3.20.20.140">
    <property type="entry name" value="Metal-dependent hydrolases"/>
    <property type="match status" value="1"/>
</dbReference>
<dbReference type="InterPro" id="IPR032466">
    <property type="entry name" value="Metal_Hydrolase"/>
</dbReference>
<evidence type="ECO:0000313" key="3">
    <source>
        <dbReference type="Proteomes" id="UP000286134"/>
    </source>
</evidence>
<gene>
    <name evidence="2" type="ORF">OnM2_040051</name>
</gene>
<evidence type="ECO:0000313" key="2">
    <source>
        <dbReference type="EMBL" id="RKF61643.1"/>
    </source>
</evidence>
<dbReference type="Pfam" id="PF01026">
    <property type="entry name" value="TatD_DNase"/>
    <property type="match status" value="1"/>
</dbReference>
<sequence length="372" mass="43020">MEYFPWHLGVFDAHCHPTDFMRNISIIPQMKTRCLTIMASREEDQSLVFQAASTYGVNCKADLGEETPNRRVIPCFGWHPWFSHMLYDDTNMSIDITVDRDFKINHYKSVLVPGPEDISFIDSLPNPRSLKAFLRETKTYLEAFPTALVGEIGLDKSFRIPLKWSLENECSRNTDITPGTREGRCLSQYHVHMNHQKAVFRAQLQLAAEMRRPVSVHGVQAHGAVFDTFQDLWKEHTKKKSRSNRKKTIAQKTNQEMQTPVIESSTPYPPRICLHAYSGPVEFLNQYLDPKIPADIYFSFCALLNLPTDKVIEVIKAVPENRILVESDFDKASDNMDQLLEKMCRRICDDKQWSLEKGVEILGNNWRRFIFS</sequence>
<dbReference type="STRING" id="212602.A0A420HW16"/>
<dbReference type="InterPro" id="IPR001130">
    <property type="entry name" value="TatD-like"/>
</dbReference>
<dbReference type="OrthoDB" id="2195431at2759"/>
<dbReference type="EMBL" id="MCFK01004020">
    <property type="protein sequence ID" value="RKF61643.1"/>
    <property type="molecule type" value="Genomic_DNA"/>
</dbReference>
<reference evidence="2 3" key="1">
    <citation type="journal article" date="2018" name="BMC Genomics">
        <title>Comparative genome analyses reveal sequence features reflecting distinct modes of host-adaptation between dicot and monocot powdery mildew.</title>
        <authorList>
            <person name="Wu Y."/>
            <person name="Ma X."/>
            <person name="Pan Z."/>
            <person name="Kale S.D."/>
            <person name="Song Y."/>
            <person name="King H."/>
            <person name="Zhang Q."/>
            <person name="Presley C."/>
            <person name="Deng X."/>
            <person name="Wei C.I."/>
            <person name="Xiao S."/>
        </authorList>
    </citation>
    <scope>NUCLEOTIDE SEQUENCE [LARGE SCALE GENOMIC DNA]</scope>
    <source>
        <strain evidence="2">UMSG2</strain>
    </source>
</reference>
<evidence type="ECO:0000256" key="1">
    <source>
        <dbReference type="SAM" id="MobiDB-lite"/>
    </source>
</evidence>
<accession>A0A420HW16</accession>
<organism evidence="2 3">
    <name type="scientific">Erysiphe neolycopersici</name>
    <dbReference type="NCBI Taxonomy" id="212602"/>
    <lineage>
        <taxon>Eukaryota</taxon>
        <taxon>Fungi</taxon>
        <taxon>Dikarya</taxon>
        <taxon>Ascomycota</taxon>
        <taxon>Pezizomycotina</taxon>
        <taxon>Leotiomycetes</taxon>
        <taxon>Erysiphales</taxon>
        <taxon>Erysiphaceae</taxon>
        <taxon>Erysiphe</taxon>
    </lineage>
</organism>